<dbReference type="AlphaFoldDB" id="A0AAD9RGP3"/>
<reference evidence="1" key="2">
    <citation type="journal article" date="2023" name="Commun. Biol.">
        <title>Intrasexual cuticular hydrocarbon dimorphism in a wasp sheds light on hydrocarbon biosynthesis genes in Hymenoptera.</title>
        <authorList>
            <person name="Moris V.C."/>
            <person name="Podsiadlowski L."/>
            <person name="Martin S."/>
            <person name="Oeyen J.P."/>
            <person name="Donath A."/>
            <person name="Petersen M."/>
            <person name="Wilbrandt J."/>
            <person name="Misof B."/>
            <person name="Liedtke D."/>
            <person name="Thamm M."/>
            <person name="Scheiner R."/>
            <person name="Schmitt T."/>
            <person name="Niehuis O."/>
        </authorList>
    </citation>
    <scope>NUCLEOTIDE SEQUENCE</scope>
    <source>
        <strain evidence="1">GBR_01_08_01A</strain>
    </source>
</reference>
<evidence type="ECO:0000313" key="1">
    <source>
        <dbReference type="EMBL" id="KAK2579435.1"/>
    </source>
</evidence>
<reference evidence="1" key="1">
    <citation type="submission" date="2021-08" db="EMBL/GenBank/DDBJ databases">
        <authorList>
            <person name="Misof B."/>
            <person name="Oliver O."/>
            <person name="Podsiadlowski L."/>
            <person name="Donath A."/>
            <person name="Peters R."/>
            <person name="Mayer C."/>
            <person name="Rust J."/>
            <person name="Gunkel S."/>
            <person name="Lesny P."/>
            <person name="Martin S."/>
            <person name="Oeyen J.P."/>
            <person name="Petersen M."/>
            <person name="Panagiotis P."/>
            <person name="Wilbrandt J."/>
            <person name="Tanja T."/>
        </authorList>
    </citation>
    <scope>NUCLEOTIDE SEQUENCE</scope>
    <source>
        <strain evidence="1">GBR_01_08_01A</strain>
        <tissue evidence="1">Thorax + abdomen</tissue>
    </source>
</reference>
<dbReference type="EMBL" id="JAIFRP010000087">
    <property type="protein sequence ID" value="KAK2579435.1"/>
    <property type="molecule type" value="Genomic_DNA"/>
</dbReference>
<protein>
    <submittedName>
        <fullName evidence="1">Uncharacterized protein</fullName>
    </submittedName>
</protein>
<accession>A0AAD9RGP3</accession>
<comment type="caution">
    <text evidence="1">The sequence shown here is derived from an EMBL/GenBank/DDBJ whole genome shotgun (WGS) entry which is preliminary data.</text>
</comment>
<name>A0AAD9RGP3_9HYME</name>
<keyword evidence="2" id="KW-1185">Reference proteome</keyword>
<proteinExistence type="predicted"/>
<organism evidence="1 2">
    <name type="scientific">Odynerus spinipes</name>
    <dbReference type="NCBI Taxonomy" id="1348599"/>
    <lineage>
        <taxon>Eukaryota</taxon>
        <taxon>Metazoa</taxon>
        <taxon>Ecdysozoa</taxon>
        <taxon>Arthropoda</taxon>
        <taxon>Hexapoda</taxon>
        <taxon>Insecta</taxon>
        <taxon>Pterygota</taxon>
        <taxon>Neoptera</taxon>
        <taxon>Endopterygota</taxon>
        <taxon>Hymenoptera</taxon>
        <taxon>Apocrita</taxon>
        <taxon>Aculeata</taxon>
        <taxon>Vespoidea</taxon>
        <taxon>Vespidae</taxon>
        <taxon>Eumeninae</taxon>
        <taxon>Odynerus</taxon>
    </lineage>
</organism>
<dbReference type="Proteomes" id="UP001258017">
    <property type="component" value="Unassembled WGS sequence"/>
</dbReference>
<evidence type="ECO:0000313" key="2">
    <source>
        <dbReference type="Proteomes" id="UP001258017"/>
    </source>
</evidence>
<gene>
    <name evidence="1" type="ORF">KPH14_002647</name>
</gene>
<sequence>MVDWSVVEVVTVHWDGKLLPALNVRNSKEERLPIAITFENKKQLIAAPKLDNPSGKEQAQAVWSAIDNWNLEDKVQTLCCDTTASNIHII</sequence>